<proteinExistence type="predicted"/>
<keyword evidence="1" id="KW-0472">Membrane</keyword>
<evidence type="ECO:0000313" key="2">
    <source>
        <dbReference type="EMBL" id="KAL2529203.1"/>
    </source>
</evidence>
<keyword evidence="3" id="KW-1185">Reference proteome</keyword>
<comment type="caution">
    <text evidence="2">The sequence shown here is derived from an EMBL/GenBank/DDBJ whole genome shotgun (WGS) entry which is preliminary data.</text>
</comment>
<dbReference type="AlphaFoldDB" id="A0ABD1UXS4"/>
<dbReference type="PANTHER" id="PTHR34781:SF2">
    <property type="entry name" value="TRANSMEMBRANE PROTEIN"/>
    <property type="match status" value="1"/>
</dbReference>
<dbReference type="Proteomes" id="UP001604277">
    <property type="component" value="Unassembled WGS sequence"/>
</dbReference>
<protein>
    <submittedName>
        <fullName evidence="2">Uncharacterized protein</fullName>
    </submittedName>
</protein>
<gene>
    <name evidence="2" type="ORF">Fot_21804</name>
</gene>
<keyword evidence="1" id="KW-0812">Transmembrane</keyword>
<evidence type="ECO:0000313" key="3">
    <source>
        <dbReference type="Proteomes" id="UP001604277"/>
    </source>
</evidence>
<feature type="transmembrane region" description="Helical" evidence="1">
    <location>
        <begin position="79"/>
        <end position="101"/>
    </location>
</feature>
<dbReference type="PANTHER" id="PTHR34781">
    <property type="entry name" value="TRANSMEMBRANE PROTEIN"/>
    <property type="match status" value="1"/>
</dbReference>
<reference evidence="3" key="1">
    <citation type="submission" date="2024-07" db="EMBL/GenBank/DDBJ databases">
        <title>Two chromosome-level genome assemblies of Korean endemic species Abeliophyllum distichum and Forsythia ovata (Oleaceae).</title>
        <authorList>
            <person name="Jang H."/>
        </authorList>
    </citation>
    <scope>NUCLEOTIDE SEQUENCE [LARGE SCALE GENOMIC DNA]</scope>
</reference>
<keyword evidence="1" id="KW-1133">Transmembrane helix</keyword>
<name>A0ABD1UXS4_9LAMI</name>
<dbReference type="EMBL" id="JBFOLJ010000006">
    <property type="protein sequence ID" value="KAL2529203.1"/>
    <property type="molecule type" value="Genomic_DNA"/>
</dbReference>
<evidence type="ECO:0000256" key="1">
    <source>
        <dbReference type="SAM" id="Phobius"/>
    </source>
</evidence>
<sequence length="150" mass="16499">MREQDQQTRVLYELCSMIIHILRSPPLPVSFPSLLGPSVLSSASHSSSSPPLQISPAAFGSLFLGISIALMLFGSVTFVIGVILMPLVITLVLLFYFVGILSNLSEFGRTILWPASNNNAPEEVHRREPFRSYTTDHHHGVNAIAPKYIP</sequence>
<accession>A0ABD1UXS4</accession>
<organism evidence="2 3">
    <name type="scientific">Forsythia ovata</name>
    <dbReference type="NCBI Taxonomy" id="205694"/>
    <lineage>
        <taxon>Eukaryota</taxon>
        <taxon>Viridiplantae</taxon>
        <taxon>Streptophyta</taxon>
        <taxon>Embryophyta</taxon>
        <taxon>Tracheophyta</taxon>
        <taxon>Spermatophyta</taxon>
        <taxon>Magnoliopsida</taxon>
        <taxon>eudicotyledons</taxon>
        <taxon>Gunneridae</taxon>
        <taxon>Pentapetalae</taxon>
        <taxon>asterids</taxon>
        <taxon>lamiids</taxon>
        <taxon>Lamiales</taxon>
        <taxon>Oleaceae</taxon>
        <taxon>Forsythieae</taxon>
        <taxon>Forsythia</taxon>
    </lineage>
</organism>
<feature type="transmembrane region" description="Helical" evidence="1">
    <location>
        <begin position="54"/>
        <end position="73"/>
    </location>
</feature>